<dbReference type="Gene3D" id="3.30.2130.10">
    <property type="entry name" value="VC0802-like"/>
    <property type="match status" value="1"/>
</dbReference>
<organism evidence="4 5">
    <name type="scientific">Saccharothrix lopnurensis</name>
    <dbReference type="NCBI Taxonomy" id="1670621"/>
    <lineage>
        <taxon>Bacteria</taxon>
        <taxon>Bacillati</taxon>
        <taxon>Actinomycetota</taxon>
        <taxon>Actinomycetes</taxon>
        <taxon>Pseudonocardiales</taxon>
        <taxon>Pseudonocardiaceae</taxon>
        <taxon>Saccharothrix</taxon>
    </lineage>
</organism>
<feature type="domain" description="A9CJY8-like N-terminal" evidence="3">
    <location>
        <begin position="11"/>
        <end position="54"/>
    </location>
</feature>
<evidence type="ECO:0000259" key="3">
    <source>
        <dbReference type="Pfam" id="PF21631"/>
    </source>
</evidence>
<sequence length="144" mass="14901">MRRLVVDVRPGEYTISRLPADAPVPAGLLDLPGLVSVTRTPDELSIVCPSDHAPGVDTGADTGTGTDTGIGATTQPGWRLLTVRGPLEFTLTGIMAALSGELAAAGVSLFALSTYDTDHLLVKATDLGRAVQALRDSGHEVTKP</sequence>
<protein>
    <submittedName>
        <fullName evidence="4">ACT domain-containing protein</fullName>
    </submittedName>
</protein>
<evidence type="ECO:0000256" key="1">
    <source>
        <dbReference type="SAM" id="MobiDB-lite"/>
    </source>
</evidence>
<reference evidence="5" key="1">
    <citation type="journal article" date="2019" name="Int. J. Syst. Evol. Microbiol.">
        <title>The Global Catalogue of Microorganisms (GCM) 10K type strain sequencing project: providing services to taxonomists for standard genome sequencing and annotation.</title>
        <authorList>
            <consortium name="The Broad Institute Genomics Platform"/>
            <consortium name="The Broad Institute Genome Sequencing Center for Infectious Disease"/>
            <person name="Wu L."/>
            <person name="Ma J."/>
        </authorList>
    </citation>
    <scope>NUCLEOTIDE SEQUENCE [LARGE SCALE GENOMIC DNA]</scope>
    <source>
        <strain evidence="5">CGMCC 4.7246</strain>
    </source>
</reference>
<feature type="region of interest" description="Disordered" evidence="1">
    <location>
        <begin position="50"/>
        <end position="71"/>
    </location>
</feature>
<dbReference type="InterPro" id="IPR051719">
    <property type="entry name" value="CASTOR_mTORC1"/>
</dbReference>
<keyword evidence="5" id="KW-1185">Reference proteome</keyword>
<dbReference type="InterPro" id="IPR027795">
    <property type="entry name" value="CASTOR_ACT_dom"/>
</dbReference>
<dbReference type="InterPro" id="IPR049447">
    <property type="entry name" value="A9CJY8-like_N"/>
</dbReference>
<name>A0ABW1PCF2_9PSEU</name>
<dbReference type="InterPro" id="IPR045865">
    <property type="entry name" value="ACT-like_dom_sf"/>
</dbReference>
<evidence type="ECO:0000259" key="2">
    <source>
        <dbReference type="Pfam" id="PF13840"/>
    </source>
</evidence>
<dbReference type="Pfam" id="PF21631">
    <property type="entry name" value="A9CJY8-like_N"/>
    <property type="match status" value="1"/>
</dbReference>
<evidence type="ECO:0000313" key="5">
    <source>
        <dbReference type="Proteomes" id="UP001596220"/>
    </source>
</evidence>
<gene>
    <name evidence="4" type="ORF">ACFP3R_24735</name>
</gene>
<dbReference type="PANTHER" id="PTHR31131">
    <property type="entry name" value="CHROMOSOME 1, WHOLE GENOME SHOTGUN SEQUENCE"/>
    <property type="match status" value="1"/>
</dbReference>
<feature type="compositionally biased region" description="Low complexity" evidence="1">
    <location>
        <begin position="57"/>
        <end position="71"/>
    </location>
</feature>
<dbReference type="Proteomes" id="UP001596220">
    <property type="component" value="Unassembled WGS sequence"/>
</dbReference>
<dbReference type="InterPro" id="IPR016540">
    <property type="entry name" value="UCP008459"/>
</dbReference>
<dbReference type="PIRSF" id="PIRSF008459">
    <property type="entry name" value="UCP008459"/>
    <property type="match status" value="1"/>
</dbReference>
<dbReference type="PANTHER" id="PTHR31131:SF6">
    <property type="entry name" value="CASTOR ACT DOMAIN-CONTAINING PROTEIN"/>
    <property type="match status" value="1"/>
</dbReference>
<accession>A0ABW1PCF2</accession>
<proteinExistence type="predicted"/>
<evidence type="ECO:0000313" key="4">
    <source>
        <dbReference type="EMBL" id="MFC6092492.1"/>
    </source>
</evidence>
<dbReference type="EMBL" id="JBHSQO010000029">
    <property type="protein sequence ID" value="MFC6092492.1"/>
    <property type="molecule type" value="Genomic_DNA"/>
</dbReference>
<dbReference type="RefSeq" id="WP_380638778.1">
    <property type="nucleotide sequence ID" value="NZ_JBHSQO010000029.1"/>
</dbReference>
<dbReference type="Pfam" id="PF13840">
    <property type="entry name" value="ACT_7"/>
    <property type="match status" value="1"/>
</dbReference>
<feature type="domain" description="CASTOR ACT" evidence="2">
    <location>
        <begin position="74"/>
        <end position="136"/>
    </location>
</feature>
<dbReference type="SUPFAM" id="SSF55021">
    <property type="entry name" value="ACT-like"/>
    <property type="match status" value="2"/>
</dbReference>
<comment type="caution">
    <text evidence="4">The sequence shown here is derived from an EMBL/GenBank/DDBJ whole genome shotgun (WGS) entry which is preliminary data.</text>
</comment>